<gene>
    <name evidence="1" type="ORF">AcdelDRAFT_4648</name>
</gene>
<evidence type="ECO:0000313" key="2">
    <source>
        <dbReference type="Proteomes" id="UP000003856"/>
    </source>
</evidence>
<organism evidence="1 2">
    <name type="scientific">Acidovorax delafieldii 2AN</name>
    <dbReference type="NCBI Taxonomy" id="573060"/>
    <lineage>
        <taxon>Bacteria</taxon>
        <taxon>Pseudomonadati</taxon>
        <taxon>Pseudomonadota</taxon>
        <taxon>Betaproteobacteria</taxon>
        <taxon>Burkholderiales</taxon>
        <taxon>Comamonadaceae</taxon>
        <taxon>Acidovorax</taxon>
    </lineage>
</organism>
<keyword evidence="2" id="KW-1185">Reference proteome</keyword>
<sequence>AADPALRLYHWLPSVRGDLLAKLGRPDEACTEFARAASLTRNAQEKALLLERARR</sequence>
<protein>
    <submittedName>
        <fullName evidence="1">Putative RNA polymerase, sigma-24 subunit, ECF subfamily</fullName>
    </submittedName>
</protein>
<dbReference type="AlphaFoldDB" id="C5TCL7"/>
<dbReference type="Proteomes" id="UP000003856">
    <property type="component" value="Unassembled WGS sequence"/>
</dbReference>
<dbReference type="EMBL" id="ACQT01000479">
    <property type="protein sequence ID" value="EER57782.1"/>
    <property type="molecule type" value="Genomic_DNA"/>
</dbReference>
<name>C5TCL7_ACIDE</name>
<feature type="non-terminal residue" evidence="1">
    <location>
        <position position="1"/>
    </location>
</feature>
<proteinExistence type="predicted"/>
<dbReference type="PATRIC" id="fig|573060.9.peg.261"/>
<evidence type="ECO:0000313" key="1">
    <source>
        <dbReference type="EMBL" id="EER57782.1"/>
    </source>
</evidence>
<comment type="caution">
    <text evidence="1">The sequence shown here is derived from an EMBL/GenBank/DDBJ whole genome shotgun (WGS) entry which is preliminary data.</text>
</comment>
<accession>C5TCL7</accession>
<reference evidence="1 2" key="1">
    <citation type="submission" date="2009-05" db="EMBL/GenBank/DDBJ databases">
        <title>The draft genome of Acidovorax delafieldii 2AN.</title>
        <authorList>
            <consortium name="US DOE Joint Genome Institute (JGI-PGF)"/>
            <person name="Lucas S."/>
            <person name="Copeland A."/>
            <person name="Lapidus A."/>
            <person name="Glavina del Rio T."/>
            <person name="Tice H."/>
            <person name="Bruce D."/>
            <person name="Goodwin L."/>
            <person name="Pitluck S."/>
            <person name="Larimer F."/>
            <person name="Land M.L."/>
            <person name="Hauser L."/>
            <person name="Shelobolina E.S."/>
            <person name="Picardal F."/>
            <person name="Roden E."/>
            <person name="Emerson D."/>
        </authorList>
    </citation>
    <scope>NUCLEOTIDE SEQUENCE [LARGE SCALE GENOMIC DNA]</scope>
    <source>
        <strain evidence="1 2">2AN</strain>
    </source>
</reference>